<dbReference type="SUPFAM" id="SSF55961">
    <property type="entry name" value="Bet v1-like"/>
    <property type="match status" value="1"/>
</dbReference>
<dbReference type="Proteomes" id="UP000247634">
    <property type="component" value="Chromosome"/>
</dbReference>
<accession>A0A2U9NX94</accession>
<name>A0A2U9NX94_STRAS</name>
<dbReference type="AlphaFoldDB" id="A0A2U9NX94"/>
<dbReference type="OrthoDB" id="164904at2"/>
<proteinExistence type="predicted"/>
<dbReference type="EMBL" id="CP029788">
    <property type="protein sequence ID" value="AWT41942.1"/>
    <property type="molecule type" value="Genomic_DNA"/>
</dbReference>
<sequence length="162" mass="17333">MDTAERLALPFVDAHTAEVAADAGTVWQTLGAALDRSFSGGRSTAVARLLGCADAAPSGPRPLVRGATVGGFRVTAADPGRELALLGRHRFSTYALVFRLEEAGEGRTRVRAETWARFPGPAGAVYRALVIGTGGHRVAVRRMLTSLEGRGEPRDRPRRRRT</sequence>
<protein>
    <recommendedName>
        <fullName evidence="3">DUF2867 domain-containing protein</fullName>
    </recommendedName>
</protein>
<dbReference type="RefSeq" id="WP_110626875.1">
    <property type="nucleotide sequence ID" value="NZ_CP029788.1"/>
</dbReference>
<organism evidence="1 2">
    <name type="scientific">Streptomyces actuosus</name>
    <dbReference type="NCBI Taxonomy" id="1885"/>
    <lineage>
        <taxon>Bacteria</taxon>
        <taxon>Bacillati</taxon>
        <taxon>Actinomycetota</taxon>
        <taxon>Actinomycetes</taxon>
        <taxon>Kitasatosporales</taxon>
        <taxon>Streptomycetaceae</taxon>
        <taxon>Streptomyces</taxon>
    </lineage>
</organism>
<evidence type="ECO:0008006" key="3">
    <source>
        <dbReference type="Google" id="ProtNLM"/>
    </source>
</evidence>
<evidence type="ECO:0000313" key="1">
    <source>
        <dbReference type="EMBL" id="AWT41942.1"/>
    </source>
</evidence>
<dbReference type="KEGG" id="sact:DMT42_06230"/>
<evidence type="ECO:0000313" key="2">
    <source>
        <dbReference type="Proteomes" id="UP000247634"/>
    </source>
</evidence>
<keyword evidence="2" id="KW-1185">Reference proteome</keyword>
<reference evidence="1 2" key="1">
    <citation type="submission" date="2018-06" db="EMBL/GenBank/DDBJ databases">
        <title>The complete genome sequence of a nosiheptide producer Streptomyces actuosus ATCC 25421: deducing the ability of producing a new class III lantibiotics.</title>
        <authorList>
            <person name="Liu W."/>
            <person name="Sun F."/>
            <person name="Hu Y."/>
        </authorList>
    </citation>
    <scope>NUCLEOTIDE SEQUENCE [LARGE SCALE GENOMIC DNA]</scope>
    <source>
        <strain evidence="1 2">ATCC 25421</strain>
    </source>
</reference>
<gene>
    <name evidence="1" type="ORF">DMT42_06230</name>
</gene>